<dbReference type="PANTHER" id="PTHR43592:SF15">
    <property type="entry name" value="CAAX AMINO TERMINAL PROTEASE FAMILY PROTEIN"/>
    <property type="match status" value="1"/>
</dbReference>
<dbReference type="Proteomes" id="UP000239899">
    <property type="component" value="Unassembled WGS sequence"/>
</dbReference>
<keyword evidence="5" id="KW-0378">Hydrolase</keyword>
<keyword evidence="6" id="KW-1185">Reference proteome</keyword>
<keyword evidence="3" id="KW-0732">Signal</keyword>
<keyword evidence="5" id="KW-0645">Protease</keyword>
<feature type="compositionally biased region" description="Basic and acidic residues" evidence="1">
    <location>
        <begin position="535"/>
        <end position="546"/>
    </location>
</feature>
<evidence type="ECO:0000256" key="2">
    <source>
        <dbReference type="SAM" id="Phobius"/>
    </source>
</evidence>
<feature type="domain" description="CAAX prenyl protease 2/Lysostaphin resistance protein A-like" evidence="4">
    <location>
        <begin position="727"/>
        <end position="812"/>
    </location>
</feature>
<dbReference type="Pfam" id="PF02517">
    <property type="entry name" value="Rce1-like"/>
    <property type="match status" value="1"/>
</dbReference>
<accession>A0A2P6TKI3</accession>
<feature type="transmembrane region" description="Helical" evidence="2">
    <location>
        <begin position="808"/>
        <end position="826"/>
    </location>
</feature>
<evidence type="ECO:0000256" key="1">
    <source>
        <dbReference type="SAM" id="MobiDB-lite"/>
    </source>
</evidence>
<proteinExistence type="predicted"/>
<dbReference type="OrthoDB" id="529273at2759"/>
<keyword evidence="2" id="KW-1133">Transmembrane helix</keyword>
<feature type="signal peptide" evidence="3">
    <location>
        <begin position="1"/>
        <end position="27"/>
    </location>
</feature>
<evidence type="ECO:0000256" key="3">
    <source>
        <dbReference type="SAM" id="SignalP"/>
    </source>
</evidence>
<feature type="transmembrane region" description="Helical" evidence="2">
    <location>
        <begin position="676"/>
        <end position="698"/>
    </location>
</feature>
<dbReference type="PANTHER" id="PTHR43592">
    <property type="entry name" value="CAAX AMINO TERMINAL PROTEASE"/>
    <property type="match status" value="1"/>
</dbReference>
<feature type="transmembrane region" description="Helical" evidence="2">
    <location>
        <begin position="752"/>
        <end position="774"/>
    </location>
</feature>
<name>A0A2P6TKI3_CHLSO</name>
<keyword evidence="2" id="KW-0812">Transmembrane</keyword>
<sequence>MAGRAAPRWAGLALLFLCLAAPGPCAGAEKADGKKRPWYWSEFKPDAAAATTIDKTDDFLIARNLWFHVQRFFAALDAKDINKYDPNNHTIGADIPFSQNVLVCKLPFTDVPRHYRNIQAGLLRGTTLWLDFPFPAFPENMGHWVEVLAPVYSALTEGAWKERAPDSRGHITALLFPNLRRSQVQGLNWVMDMLRLALRPGLASPRALPRMLFADELESLDPTAWLALERVLLVNTRYSLPSGRSGFVKPEHAAAFREAAYAAANISFGGPAWEASVAPPVITYLMAMNHEPVVNSGEVLGALREVGDQLGMAVRPYSVTPGAAFPSFVASMAHTGVLVARHGPLLANAMFLPPGAVVLELLPYNWEWQGISEIYLNLTRSVGCVHHFAWKANSSEWVVYLEPEDAKYSHWTPDECSSSYCLEAHARAGMLVDTQRLKEMLLAVLPDALKGAPVAELAPRLPWPAGAKNRTSVLCSCGAMNRLLSHSLATTSAAASLPPARPARHAHATLQPVRPCCWQGGDRFRRRSWSVAVRAEKQTDTERRPSLPDQPVEITSSQEDPEEFETAYGLFNLKAYNERFDVPWGAKETVLGMVAWSAAFVGVGLAFIPVLRTFAGPEGFAGLSATDKSVFALLNQVVETGVSLAIIRLGVAKFEPLPAELFKYDLRQPFKKPRGWLTWGLLGVALSPAVVYVSAVLSENLGASDAAGRGTVDAVSSIITMDFSTYASLFTTTAILAPLLEETVFRGFLLTSLTKWMPVPAAVALSSVAFGMVHLTPRDFPQLTALGFLLGFSYVRSRNLLTPMLIHGAWNGSVLTILFLLASQGIDIQELIHAN</sequence>
<evidence type="ECO:0000313" key="6">
    <source>
        <dbReference type="Proteomes" id="UP000239899"/>
    </source>
</evidence>
<feature type="transmembrane region" description="Helical" evidence="2">
    <location>
        <begin position="718"/>
        <end position="740"/>
    </location>
</feature>
<feature type="region of interest" description="Disordered" evidence="1">
    <location>
        <begin position="535"/>
        <end position="559"/>
    </location>
</feature>
<reference evidence="5 6" key="1">
    <citation type="journal article" date="2018" name="Plant J.">
        <title>Genome sequences of Chlorella sorokiniana UTEX 1602 and Micractinium conductrix SAG 241.80: implications to maltose excretion by a green alga.</title>
        <authorList>
            <person name="Arriola M.B."/>
            <person name="Velmurugan N."/>
            <person name="Zhang Y."/>
            <person name="Plunkett M.H."/>
            <person name="Hondzo H."/>
            <person name="Barney B.M."/>
        </authorList>
    </citation>
    <scope>NUCLEOTIDE SEQUENCE [LARGE SCALE GENOMIC DNA]</scope>
    <source>
        <strain evidence="6">UTEX 1602</strain>
    </source>
</reference>
<feature type="transmembrane region" description="Helical" evidence="2">
    <location>
        <begin position="590"/>
        <end position="611"/>
    </location>
</feature>
<dbReference type="GO" id="GO:0004175">
    <property type="term" value="F:endopeptidase activity"/>
    <property type="evidence" value="ECO:0007669"/>
    <property type="project" value="UniProtKB-ARBA"/>
</dbReference>
<gene>
    <name evidence="5" type="ORF">C2E21_6795</name>
</gene>
<organism evidence="5 6">
    <name type="scientific">Chlorella sorokiniana</name>
    <name type="common">Freshwater green alga</name>
    <dbReference type="NCBI Taxonomy" id="3076"/>
    <lineage>
        <taxon>Eukaryota</taxon>
        <taxon>Viridiplantae</taxon>
        <taxon>Chlorophyta</taxon>
        <taxon>core chlorophytes</taxon>
        <taxon>Trebouxiophyceae</taxon>
        <taxon>Chlorellales</taxon>
        <taxon>Chlorellaceae</taxon>
        <taxon>Chlorella clade</taxon>
        <taxon>Chlorella</taxon>
    </lineage>
</organism>
<comment type="caution">
    <text evidence="5">The sequence shown here is derived from an EMBL/GenBank/DDBJ whole genome shotgun (WGS) entry which is preliminary data.</text>
</comment>
<evidence type="ECO:0000259" key="4">
    <source>
        <dbReference type="Pfam" id="PF02517"/>
    </source>
</evidence>
<dbReference type="EMBL" id="LHPG02000013">
    <property type="protein sequence ID" value="PRW44593.1"/>
    <property type="molecule type" value="Genomic_DNA"/>
</dbReference>
<protein>
    <submittedName>
        <fullName evidence="5">CAAX amino terminal protease family</fullName>
    </submittedName>
</protein>
<evidence type="ECO:0000313" key="5">
    <source>
        <dbReference type="EMBL" id="PRW44593.1"/>
    </source>
</evidence>
<dbReference type="InterPro" id="IPR003675">
    <property type="entry name" value="Rce1/LyrA-like_dom"/>
</dbReference>
<dbReference type="GO" id="GO:0080120">
    <property type="term" value="P:CAAX-box protein maturation"/>
    <property type="evidence" value="ECO:0007669"/>
    <property type="project" value="UniProtKB-ARBA"/>
</dbReference>
<keyword evidence="2" id="KW-0472">Membrane</keyword>
<dbReference type="GO" id="GO:0006508">
    <property type="term" value="P:proteolysis"/>
    <property type="evidence" value="ECO:0007669"/>
    <property type="project" value="UniProtKB-KW"/>
</dbReference>
<dbReference type="AlphaFoldDB" id="A0A2P6TKI3"/>
<feature type="chain" id="PRO_5015198858" evidence="3">
    <location>
        <begin position="28"/>
        <end position="835"/>
    </location>
</feature>